<proteinExistence type="predicted"/>
<keyword evidence="2" id="KW-1185">Reference proteome</keyword>
<dbReference type="Proteomes" id="UP000261420">
    <property type="component" value="Unplaced"/>
</dbReference>
<reference evidence="1" key="1">
    <citation type="submission" date="2025-08" db="UniProtKB">
        <authorList>
            <consortium name="Ensembl"/>
        </authorList>
    </citation>
    <scope>IDENTIFICATION</scope>
</reference>
<evidence type="ECO:0000313" key="1">
    <source>
        <dbReference type="Ensembl" id="ENSSDUP00000017072.1"/>
    </source>
</evidence>
<sequence length="75" mass="7998">MSLASSETDLTPSGESLLAVTKQSHSDLFAGISLCCFCQTLTLVTEGAVGQFAYFITPYSHHACIETSCTSQMND</sequence>
<name>A0A3B4UFA6_SERDU</name>
<organism evidence="1 2">
    <name type="scientific">Seriola dumerili</name>
    <name type="common">Greater amberjack</name>
    <name type="synonym">Caranx dumerili</name>
    <dbReference type="NCBI Taxonomy" id="41447"/>
    <lineage>
        <taxon>Eukaryota</taxon>
        <taxon>Metazoa</taxon>
        <taxon>Chordata</taxon>
        <taxon>Craniata</taxon>
        <taxon>Vertebrata</taxon>
        <taxon>Euteleostomi</taxon>
        <taxon>Actinopterygii</taxon>
        <taxon>Neopterygii</taxon>
        <taxon>Teleostei</taxon>
        <taxon>Neoteleostei</taxon>
        <taxon>Acanthomorphata</taxon>
        <taxon>Carangaria</taxon>
        <taxon>Carangiformes</taxon>
        <taxon>Carangidae</taxon>
        <taxon>Seriola</taxon>
    </lineage>
</organism>
<protein>
    <submittedName>
        <fullName evidence="1">Uncharacterized protein</fullName>
    </submittedName>
</protein>
<reference evidence="1" key="2">
    <citation type="submission" date="2025-09" db="UniProtKB">
        <authorList>
            <consortium name="Ensembl"/>
        </authorList>
    </citation>
    <scope>IDENTIFICATION</scope>
</reference>
<evidence type="ECO:0000313" key="2">
    <source>
        <dbReference type="Proteomes" id="UP000261420"/>
    </source>
</evidence>
<dbReference type="Ensembl" id="ENSSDUT00000017382.1">
    <property type="protein sequence ID" value="ENSSDUP00000017072.1"/>
    <property type="gene ID" value="ENSSDUG00000012462.1"/>
</dbReference>
<accession>A0A3B4UFA6</accession>
<dbReference type="AlphaFoldDB" id="A0A3B4UFA6"/>